<dbReference type="AlphaFoldDB" id="A0AAV2FP13"/>
<dbReference type="InterPro" id="IPR020845">
    <property type="entry name" value="AMP-binding_CS"/>
</dbReference>
<dbReference type="Pfam" id="PF13193">
    <property type="entry name" value="AMP-binding_C"/>
    <property type="match status" value="1"/>
</dbReference>
<dbReference type="Gene3D" id="3.40.50.12780">
    <property type="entry name" value="N-terminal domain of ligase-like"/>
    <property type="match status" value="1"/>
</dbReference>
<dbReference type="GO" id="GO:0016405">
    <property type="term" value="F:CoA-ligase activity"/>
    <property type="evidence" value="ECO:0007669"/>
    <property type="project" value="TreeGrafter"/>
</dbReference>
<dbReference type="SUPFAM" id="SSF56801">
    <property type="entry name" value="Acetyl-CoA synthetase-like"/>
    <property type="match status" value="1"/>
</dbReference>
<feature type="transmembrane region" description="Helical" evidence="5">
    <location>
        <begin position="84"/>
        <end position="109"/>
    </location>
</feature>
<keyword evidence="5" id="KW-0472">Membrane</keyword>
<evidence type="ECO:0000259" key="6">
    <source>
        <dbReference type="Pfam" id="PF00501"/>
    </source>
</evidence>
<dbReference type="InterPro" id="IPR042099">
    <property type="entry name" value="ANL_N_sf"/>
</dbReference>
<evidence type="ECO:0000256" key="5">
    <source>
        <dbReference type="SAM" id="Phobius"/>
    </source>
</evidence>
<evidence type="ECO:0000259" key="7">
    <source>
        <dbReference type="Pfam" id="PF13193"/>
    </source>
</evidence>
<dbReference type="InterPro" id="IPR025110">
    <property type="entry name" value="AMP-bd_C"/>
</dbReference>
<dbReference type="EMBL" id="OZ034820">
    <property type="protein sequence ID" value="CAL1400131.1"/>
    <property type="molecule type" value="Genomic_DNA"/>
</dbReference>
<keyword evidence="2" id="KW-0436">Ligase</keyword>
<gene>
    <name evidence="8" type="ORF">LTRI10_LOCUS40279</name>
</gene>
<dbReference type="Proteomes" id="UP001497516">
    <property type="component" value="Chromosome 7"/>
</dbReference>
<dbReference type="PROSITE" id="PS00455">
    <property type="entry name" value="AMP_BINDING"/>
    <property type="match status" value="1"/>
</dbReference>
<sequence length="572" mass="62564">MKKRSIYDPTTQIYSSPRPPLQLPADQNTSLTDFLFRSAASHPDSVALIDAESGETMTFHQLRFHVSRMAHNLQTKLGVSKNNVVLIVAPNSIHFTVCFLAIVSIGAIATTCNPLYTVGEMSNQISDCNPKLIITVPQLVDKISDFNLPLILLNNGTSDSSSKSDKNDVFCRYSDLIGEYSEAAAAAGAEEFEFPADVKQSDTAALFYSSGTSGKSKGVVLSHGNFMATSRMVTTDQDELEEPKGVSLCFLPMYHIFGFAVSTYAQLRRGNAVVAMERFELEKMLRSIERYKVTQMFVVPPVMAGLAKAWPAISQSFDLSSLTLIFSGASPIGKDLMVDCAKNLPHVNILQGYGMTEACGVISGEDAREGNRHSGSSGILCPGVEAMIIDIETFNPLQPNQIGEIFFRGPNVMQGYFNNDEATKQTIDDEGWVHTGDIGYFDEQGQLFVVDRLKELIKCGGFQVAPAELEGLLLSHSEIVDAVVLPYPDVKAGEVPIAYVVLSDPKSLLSEANVQDFIAAQVASYKKLRRVKFVDQLPKSPTGKTLRRELIAQLRSEAEEACMQTHVEPKSS</sequence>
<organism evidence="8 9">
    <name type="scientific">Linum trigynum</name>
    <dbReference type="NCBI Taxonomy" id="586398"/>
    <lineage>
        <taxon>Eukaryota</taxon>
        <taxon>Viridiplantae</taxon>
        <taxon>Streptophyta</taxon>
        <taxon>Embryophyta</taxon>
        <taxon>Tracheophyta</taxon>
        <taxon>Spermatophyta</taxon>
        <taxon>Magnoliopsida</taxon>
        <taxon>eudicotyledons</taxon>
        <taxon>Gunneridae</taxon>
        <taxon>Pentapetalae</taxon>
        <taxon>rosids</taxon>
        <taxon>fabids</taxon>
        <taxon>Malpighiales</taxon>
        <taxon>Linaceae</taxon>
        <taxon>Linum</taxon>
    </lineage>
</organism>
<dbReference type="Gene3D" id="3.30.300.30">
    <property type="match status" value="1"/>
</dbReference>
<feature type="domain" description="AMP-dependent synthetase/ligase" evidence="6">
    <location>
        <begin position="36"/>
        <end position="417"/>
    </location>
</feature>
<reference evidence="8 9" key="1">
    <citation type="submission" date="2024-04" db="EMBL/GenBank/DDBJ databases">
        <authorList>
            <person name="Fracassetti M."/>
        </authorList>
    </citation>
    <scope>NUCLEOTIDE SEQUENCE [LARGE SCALE GENOMIC DNA]</scope>
</reference>
<feature type="domain" description="AMP-binding enzyme C-terminal" evidence="7">
    <location>
        <begin position="468"/>
        <end position="544"/>
    </location>
</feature>
<dbReference type="PANTHER" id="PTHR24096">
    <property type="entry name" value="LONG-CHAIN-FATTY-ACID--COA LIGASE"/>
    <property type="match status" value="1"/>
</dbReference>
<evidence type="ECO:0000256" key="1">
    <source>
        <dbReference type="ARBA" id="ARBA00006432"/>
    </source>
</evidence>
<keyword evidence="3" id="KW-0547">Nucleotide-binding</keyword>
<dbReference type="InterPro" id="IPR000873">
    <property type="entry name" value="AMP-dep_synth/lig_dom"/>
</dbReference>
<accession>A0AAV2FP13</accession>
<evidence type="ECO:0008006" key="10">
    <source>
        <dbReference type="Google" id="ProtNLM"/>
    </source>
</evidence>
<evidence type="ECO:0000256" key="2">
    <source>
        <dbReference type="ARBA" id="ARBA00022598"/>
    </source>
</evidence>
<protein>
    <recommendedName>
        <fullName evidence="10">4-coumarate--CoA ligase</fullName>
    </recommendedName>
</protein>
<dbReference type="Pfam" id="PF00501">
    <property type="entry name" value="AMP-binding"/>
    <property type="match status" value="1"/>
</dbReference>
<evidence type="ECO:0000256" key="3">
    <source>
        <dbReference type="ARBA" id="ARBA00022741"/>
    </source>
</evidence>
<evidence type="ECO:0000256" key="4">
    <source>
        <dbReference type="ARBA" id="ARBA00022840"/>
    </source>
</evidence>
<dbReference type="PANTHER" id="PTHR24096:SF415">
    <property type="entry name" value="4-COUMARATE--COA LIGASE"/>
    <property type="match status" value="1"/>
</dbReference>
<dbReference type="FunFam" id="3.40.50.12780:FF:000003">
    <property type="entry name" value="Long-chain-fatty-acid--CoA ligase FadD"/>
    <property type="match status" value="1"/>
</dbReference>
<evidence type="ECO:0000313" key="9">
    <source>
        <dbReference type="Proteomes" id="UP001497516"/>
    </source>
</evidence>
<evidence type="ECO:0000313" key="8">
    <source>
        <dbReference type="EMBL" id="CAL1400131.1"/>
    </source>
</evidence>
<dbReference type="CDD" id="cd05904">
    <property type="entry name" value="4CL"/>
    <property type="match status" value="1"/>
</dbReference>
<dbReference type="InterPro" id="IPR045851">
    <property type="entry name" value="AMP-bd_C_sf"/>
</dbReference>
<keyword evidence="5" id="KW-1133">Transmembrane helix</keyword>
<name>A0AAV2FP13_9ROSI</name>
<dbReference type="GO" id="GO:0005524">
    <property type="term" value="F:ATP binding"/>
    <property type="evidence" value="ECO:0007669"/>
    <property type="project" value="UniProtKB-KW"/>
</dbReference>
<keyword evidence="4" id="KW-0067">ATP-binding</keyword>
<proteinExistence type="inferred from homology"/>
<keyword evidence="9" id="KW-1185">Reference proteome</keyword>
<dbReference type="FunFam" id="3.30.300.30:FF:000007">
    <property type="entry name" value="4-coumarate--CoA ligase 2"/>
    <property type="match status" value="1"/>
</dbReference>
<keyword evidence="5" id="KW-0812">Transmembrane</keyword>
<comment type="similarity">
    <text evidence="1">Belongs to the ATP-dependent AMP-binding enzyme family.</text>
</comment>